<sequence>MTNLLLNPLNQLHDLSHHLFLSLSPHRNKPPPPPPILAFAETDASLAAAVRLARTHQIKQRRIEALNQRYLRLSRQNLEDGRRDFQAMVTEGDERIKAIEQVKAAAIPYPELLAYAQSLSAFTSAPPNRPDLGLPGQAPPPLFFPPFPNEEQMCRGHLSAEEPQGTLGETHSVSRHAFCNCSLQYIHDVTIHRHVLLVEADGNISW</sequence>
<keyword evidence="2" id="KW-1185">Reference proteome</keyword>
<reference evidence="1" key="2">
    <citation type="journal article" date="2022" name="New Phytol.">
        <title>Evolutionary transition to the ectomycorrhizal habit in the genomes of a hyperdiverse lineage of mushroom-forming fungi.</title>
        <authorList>
            <person name="Looney B."/>
            <person name="Miyauchi S."/>
            <person name="Morin E."/>
            <person name="Drula E."/>
            <person name="Courty P.E."/>
            <person name="Kohler A."/>
            <person name="Kuo A."/>
            <person name="LaButti K."/>
            <person name="Pangilinan J."/>
            <person name="Lipzen A."/>
            <person name="Riley R."/>
            <person name="Andreopoulos W."/>
            <person name="He G."/>
            <person name="Johnson J."/>
            <person name="Nolan M."/>
            <person name="Tritt A."/>
            <person name="Barry K.W."/>
            <person name="Grigoriev I.V."/>
            <person name="Nagy L.G."/>
            <person name="Hibbett D."/>
            <person name="Henrissat B."/>
            <person name="Matheny P.B."/>
            <person name="Labbe J."/>
            <person name="Martin F.M."/>
        </authorList>
    </citation>
    <scope>NUCLEOTIDE SEQUENCE</scope>
    <source>
        <strain evidence="1">HHB10654</strain>
    </source>
</reference>
<reference evidence="1" key="1">
    <citation type="submission" date="2021-03" db="EMBL/GenBank/DDBJ databases">
        <authorList>
            <consortium name="DOE Joint Genome Institute"/>
            <person name="Ahrendt S."/>
            <person name="Looney B.P."/>
            <person name="Miyauchi S."/>
            <person name="Morin E."/>
            <person name="Drula E."/>
            <person name="Courty P.E."/>
            <person name="Chicoki N."/>
            <person name="Fauchery L."/>
            <person name="Kohler A."/>
            <person name="Kuo A."/>
            <person name="Labutti K."/>
            <person name="Pangilinan J."/>
            <person name="Lipzen A."/>
            <person name="Riley R."/>
            <person name="Andreopoulos W."/>
            <person name="He G."/>
            <person name="Johnson J."/>
            <person name="Barry K.W."/>
            <person name="Grigoriev I.V."/>
            <person name="Nagy L."/>
            <person name="Hibbett D."/>
            <person name="Henrissat B."/>
            <person name="Matheny P.B."/>
            <person name="Labbe J."/>
            <person name="Martin F."/>
        </authorList>
    </citation>
    <scope>NUCLEOTIDE SEQUENCE</scope>
    <source>
        <strain evidence="1">HHB10654</strain>
    </source>
</reference>
<dbReference type="EMBL" id="MU277199">
    <property type="protein sequence ID" value="KAI0064193.1"/>
    <property type="molecule type" value="Genomic_DNA"/>
</dbReference>
<gene>
    <name evidence="1" type="ORF">BV25DRAFT_1932295</name>
</gene>
<evidence type="ECO:0000313" key="1">
    <source>
        <dbReference type="EMBL" id="KAI0064193.1"/>
    </source>
</evidence>
<evidence type="ECO:0000313" key="2">
    <source>
        <dbReference type="Proteomes" id="UP000814140"/>
    </source>
</evidence>
<name>A0ACB8T7S0_9AGAM</name>
<protein>
    <submittedName>
        <fullName evidence="1">Uncharacterized protein</fullName>
    </submittedName>
</protein>
<accession>A0ACB8T7S0</accession>
<organism evidence="1 2">
    <name type="scientific">Artomyces pyxidatus</name>
    <dbReference type="NCBI Taxonomy" id="48021"/>
    <lineage>
        <taxon>Eukaryota</taxon>
        <taxon>Fungi</taxon>
        <taxon>Dikarya</taxon>
        <taxon>Basidiomycota</taxon>
        <taxon>Agaricomycotina</taxon>
        <taxon>Agaricomycetes</taxon>
        <taxon>Russulales</taxon>
        <taxon>Auriscalpiaceae</taxon>
        <taxon>Artomyces</taxon>
    </lineage>
</organism>
<comment type="caution">
    <text evidence="1">The sequence shown here is derived from an EMBL/GenBank/DDBJ whole genome shotgun (WGS) entry which is preliminary data.</text>
</comment>
<dbReference type="Proteomes" id="UP000814140">
    <property type="component" value="Unassembled WGS sequence"/>
</dbReference>
<proteinExistence type="predicted"/>